<reference evidence="1 2" key="1">
    <citation type="submission" date="2017-09" db="EMBL/GenBank/DDBJ databases">
        <authorList>
            <person name="Perez-Cataluna A."/>
            <person name="Figueras M.J."/>
            <person name="Salas-Masso N."/>
        </authorList>
    </citation>
    <scope>NUCLEOTIDE SEQUENCE [LARGE SCALE GENOMIC DNA]</scope>
    <source>
        <strain evidence="1 2">F138-33</strain>
    </source>
</reference>
<comment type="caution">
    <text evidence="1">The sequence shown here is derived from an EMBL/GenBank/DDBJ whole genome shotgun (WGS) entry which is preliminary data.</text>
</comment>
<evidence type="ECO:0008006" key="3">
    <source>
        <dbReference type="Google" id="ProtNLM"/>
    </source>
</evidence>
<name>A0ABX4LMJ8_9BACT</name>
<gene>
    <name evidence="1" type="ORF">CPG37_10895</name>
</gene>
<protein>
    <recommendedName>
        <fullName evidence="3">DUF3298 domain-containing protein</fullName>
    </recommendedName>
</protein>
<dbReference type="EMBL" id="NWVW01000014">
    <property type="protein sequence ID" value="PHO09097.1"/>
    <property type="molecule type" value="Genomic_DNA"/>
</dbReference>
<dbReference type="RefSeq" id="WP_099334986.1">
    <property type="nucleotide sequence ID" value="NZ_CP042812.1"/>
</dbReference>
<keyword evidence="2" id="KW-1185">Reference proteome</keyword>
<evidence type="ECO:0000313" key="1">
    <source>
        <dbReference type="EMBL" id="PHO09097.1"/>
    </source>
</evidence>
<sequence length="220" mass="26031">MLLRTESVCELLDCGVNDVDKLISESKLKTTLRNDKLYIDYKSVVEMLDSNSYLYDIEYFTKKDGCISDYLYEKEINEIRDFNSLTMKKFSNLDFIYSDTFYVNPIVNYNTYDFANGKKLDKVGITDFDIGFITNELLHLFSEDRIELFNDVVYETQMYYNGFDPLDYSLMKFRDYTIIFHLDLFNGFGVTINSIYMNKDIQFKKDLPKKVSIPFVSQTY</sequence>
<accession>A0ABX4LMJ8</accession>
<proteinExistence type="predicted"/>
<dbReference type="Proteomes" id="UP000221384">
    <property type="component" value="Unassembled WGS sequence"/>
</dbReference>
<organism evidence="1 2">
    <name type="scientific">Malaciobacter canalis</name>
    <dbReference type="NCBI Taxonomy" id="1912871"/>
    <lineage>
        <taxon>Bacteria</taxon>
        <taxon>Pseudomonadati</taxon>
        <taxon>Campylobacterota</taxon>
        <taxon>Epsilonproteobacteria</taxon>
        <taxon>Campylobacterales</taxon>
        <taxon>Arcobacteraceae</taxon>
        <taxon>Malaciobacter</taxon>
    </lineage>
</organism>
<evidence type="ECO:0000313" key="2">
    <source>
        <dbReference type="Proteomes" id="UP000221384"/>
    </source>
</evidence>